<dbReference type="Proteomes" id="UP000265520">
    <property type="component" value="Unassembled WGS sequence"/>
</dbReference>
<dbReference type="PANTHER" id="PTHR46890:SF1">
    <property type="entry name" value="REVERSE TRANSCRIPTASE DOMAIN-CONTAINING PROTEIN"/>
    <property type="match status" value="1"/>
</dbReference>
<sequence length="249" mass="28432">HWPIVSPELLRTPQQVVSEPGSAWWGSGKGSCQKLKMLKDKLKIWNKDTFGNVHNMVKQAEIKLKVVQDRIDSDGHSELLLNLEKSAQLDLNNALNIEEMFWYEKSRINWHIDGDRNTKYFHRMAKIKSSTKMINAIRDGDTVLTEPSEVAIHIVNHFQNLFSSNIVLQGSNLVEEVIPNLVDDQINNMITSIPSSEEIKNAVFSLNKDSAPGPDGFGGFFYQTYWDIIHKDVCDAVIEFFRTSYLLPN</sequence>
<dbReference type="AlphaFoldDB" id="A0A392MCR1"/>
<protein>
    <submittedName>
        <fullName evidence="1">RNA-directed DNA polymerase (Reverse transcriptase)</fullName>
    </submittedName>
</protein>
<accession>A0A392MCR1</accession>
<keyword evidence="1" id="KW-0548">Nucleotidyltransferase</keyword>
<reference evidence="1 2" key="1">
    <citation type="journal article" date="2018" name="Front. Plant Sci.">
        <title>Red Clover (Trifolium pratense) and Zigzag Clover (T. medium) - A Picture of Genomic Similarities and Differences.</title>
        <authorList>
            <person name="Dluhosova J."/>
            <person name="Istvanek J."/>
            <person name="Nedelnik J."/>
            <person name="Repkova J."/>
        </authorList>
    </citation>
    <scope>NUCLEOTIDE SEQUENCE [LARGE SCALE GENOMIC DNA]</scope>
    <source>
        <strain evidence="2">cv. 10/8</strain>
        <tissue evidence="1">Leaf</tissue>
    </source>
</reference>
<evidence type="ECO:0000313" key="2">
    <source>
        <dbReference type="Proteomes" id="UP000265520"/>
    </source>
</evidence>
<name>A0A392MCR1_9FABA</name>
<gene>
    <name evidence="1" type="ORF">A2U01_0005686</name>
</gene>
<dbReference type="EMBL" id="LXQA010007484">
    <property type="protein sequence ID" value="MCH84849.1"/>
    <property type="molecule type" value="Genomic_DNA"/>
</dbReference>
<keyword evidence="1" id="KW-0808">Transferase</keyword>
<dbReference type="GO" id="GO:0003964">
    <property type="term" value="F:RNA-directed DNA polymerase activity"/>
    <property type="evidence" value="ECO:0007669"/>
    <property type="project" value="UniProtKB-KW"/>
</dbReference>
<dbReference type="PANTHER" id="PTHR46890">
    <property type="entry name" value="NON-LTR RETROLELEMENT REVERSE TRANSCRIPTASE-LIKE PROTEIN-RELATED"/>
    <property type="match status" value="1"/>
</dbReference>
<dbReference type="InterPro" id="IPR052343">
    <property type="entry name" value="Retrotransposon-Effector_Assoc"/>
</dbReference>
<keyword evidence="2" id="KW-1185">Reference proteome</keyword>
<comment type="caution">
    <text evidence="1">The sequence shown here is derived from an EMBL/GenBank/DDBJ whole genome shotgun (WGS) entry which is preliminary data.</text>
</comment>
<organism evidence="1 2">
    <name type="scientific">Trifolium medium</name>
    <dbReference type="NCBI Taxonomy" id="97028"/>
    <lineage>
        <taxon>Eukaryota</taxon>
        <taxon>Viridiplantae</taxon>
        <taxon>Streptophyta</taxon>
        <taxon>Embryophyta</taxon>
        <taxon>Tracheophyta</taxon>
        <taxon>Spermatophyta</taxon>
        <taxon>Magnoliopsida</taxon>
        <taxon>eudicotyledons</taxon>
        <taxon>Gunneridae</taxon>
        <taxon>Pentapetalae</taxon>
        <taxon>rosids</taxon>
        <taxon>fabids</taxon>
        <taxon>Fabales</taxon>
        <taxon>Fabaceae</taxon>
        <taxon>Papilionoideae</taxon>
        <taxon>50 kb inversion clade</taxon>
        <taxon>NPAAA clade</taxon>
        <taxon>Hologalegina</taxon>
        <taxon>IRL clade</taxon>
        <taxon>Trifolieae</taxon>
        <taxon>Trifolium</taxon>
    </lineage>
</organism>
<proteinExistence type="predicted"/>
<keyword evidence="1" id="KW-0695">RNA-directed DNA polymerase</keyword>
<feature type="non-terminal residue" evidence="1">
    <location>
        <position position="1"/>
    </location>
</feature>
<evidence type="ECO:0000313" key="1">
    <source>
        <dbReference type="EMBL" id="MCH84849.1"/>
    </source>
</evidence>